<proteinExistence type="predicted"/>
<evidence type="ECO:0000313" key="4">
    <source>
        <dbReference type="Proteomes" id="UP000431177"/>
    </source>
</evidence>
<feature type="domain" description="Phage integrase SAM-like" evidence="2">
    <location>
        <begin position="119"/>
        <end position="214"/>
    </location>
</feature>
<dbReference type="Gene3D" id="1.10.150.130">
    <property type="match status" value="1"/>
</dbReference>
<accession>A0A412T7A0</accession>
<dbReference type="EMBL" id="WCLA01000022">
    <property type="protein sequence ID" value="KAB5326822.1"/>
    <property type="molecule type" value="Genomic_DNA"/>
</dbReference>
<dbReference type="Gene3D" id="1.10.443.10">
    <property type="entry name" value="Intergrase catalytic core"/>
    <property type="match status" value="1"/>
</dbReference>
<dbReference type="GO" id="GO:0003677">
    <property type="term" value="F:DNA binding"/>
    <property type="evidence" value="ECO:0007669"/>
    <property type="project" value="InterPro"/>
</dbReference>
<reference evidence="3 4" key="1">
    <citation type="journal article" date="2019" name="Nat. Med.">
        <title>A library of human gut bacterial isolates paired with longitudinal multiomics data enables mechanistic microbiome research.</title>
        <authorList>
            <person name="Poyet M."/>
            <person name="Groussin M."/>
            <person name="Gibbons S.M."/>
            <person name="Avila-Pacheco J."/>
            <person name="Jiang X."/>
            <person name="Kearney S.M."/>
            <person name="Perrotta A.R."/>
            <person name="Berdy B."/>
            <person name="Zhao S."/>
            <person name="Lieberman T.D."/>
            <person name="Swanson P.K."/>
            <person name="Smith M."/>
            <person name="Roesemann S."/>
            <person name="Alexander J.E."/>
            <person name="Rich S.A."/>
            <person name="Livny J."/>
            <person name="Vlamakis H."/>
            <person name="Clish C."/>
            <person name="Bullock K."/>
            <person name="Deik A."/>
            <person name="Scott J."/>
            <person name="Pierce K.A."/>
            <person name="Xavier R.J."/>
            <person name="Alm E.J."/>
        </authorList>
    </citation>
    <scope>NUCLEOTIDE SEQUENCE [LARGE SCALE GENOMIC DNA]</scope>
    <source>
        <strain evidence="3 4">BIOML-A2</strain>
    </source>
</reference>
<dbReference type="RefSeq" id="WP_117955864.1">
    <property type="nucleotide sequence ID" value="NZ_JADNNX010000048.1"/>
</dbReference>
<feature type="domain" description="Tyr recombinase" evidence="1">
    <location>
        <begin position="257"/>
        <end position="413"/>
    </location>
</feature>
<sequence>MFTINIKGKANPKDPKMVKLEMIIFKTGYARVTKVLNVSGPVKDWDNQSQAFKGNGSTLTAKNKILFELKNQYQTVAEDWDYEGRVWSPVELSHCFNEVQTRKEEIKSLSVIQMIDSLIEKFTHKERYKNGRIITSINNTRCYKEIKNSLTRFTQEVYNRSFSSYYFKEINERFLLDYTLYIQKVGIKNGNKGGLTQKLRRLRATCRYAEKQCIYGVDMKAFECLGDNIKWEPTTSKATSHMVLEKLEAVDRSLFSQKEQLHLDLFLFSYYTGGMANVDVCHLTWDCIKEDKIIYERMKFPKQAKPLLIEKAKKIIEKYRGTGFENYIFPVFTHKHKTDMQRTKRISNLTVKMTLTLAKACRLLKIKDKLTWYSARASFITRMVDQGYSPYVVAEMAGNSPMVIYKHYYKNTKTDEMLKEMNSIFGE</sequence>
<evidence type="ECO:0000259" key="1">
    <source>
        <dbReference type="Pfam" id="PF00589"/>
    </source>
</evidence>
<dbReference type="InterPro" id="IPR002104">
    <property type="entry name" value="Integrase_catalytic"/>
</dbReference>
<dbReference type="GO" id="GO:0015074">
    <property type="term" value="P:DNA integration"/>
    <property type="evidence" value="ECO:0007669"/>
    <property type="project" value="InterPro"/>
</dbReference>
<evidence type="ECO:0000313" key="3">
    <source>
        <dbReference type="EMBL" id="KAB5326822.1"/>
    </source>
</evidence>
<dbReference type="InterPro" id="IPR010998">
    <property type="entry name" value="Integrase_recombinase_N"/>
</dbReference>
<dbReference type="InterPro" id="IPR013762">
    <property type="entry name" value="Integrase-like_cat_sf"/>
</dbReference>
<gene>
    <name evidence="3" type="ORF">F9950_11290</name>
</gene>
<dbReference type="Proteomes" id="UP000431177">
    <property type="component" value="Unassembled WGS sequence"/>
</dbReference>
<dbReference type="SUPFAM" id="SSF56349">
    <property type="entry name" value="DNA breaking-rejoining enzymes"/>
    <property type="match status" value="1"/>
</dbReference>
<name>A0A412T7A0_BACSE</name>
<dbReference type="Pfam" id="PF00589">
    <property type="entry name" value="Phage_integrase"/>
    <property type="match status" value="1"/>
</dbReference>
<dbReference type="InterPro" id="IPR025269">
    <property type="entry name" value="SAM-like_dom"/>
</dbReference>
<dbReference type="Pfam" id="PF13102">
    <property type="entry name" value="Phage_int_SAM_5"/>
    <property type="match status" value="1"/>
</dbReference>
<evidence type="ECO:0000259" key="2">
    <source>
        <dbReference type="Pfam" id="PF13102"/>
    </source>
</evidence>
<protein>
    <submittedName>
        <fullName evidence="3">Tyrosine-type recombinase/integrase</fullName>
    </submittedName>
</protein>
<organism evidence="3 4">
    <name type="scientific">Bacteroides stercoris</name>
    <dbReference type="NCBI Taxonomy" id="46506"/>
    <lineage>
        <taxon>Bacteria</taxon>
        <taxon>Pseudomonadati</taxon>
        <taxon>Bacteroidota</taxon>
        <taxon>Bacteroidia</taxon>
        <taxon>Bacteroidales</taxon>
        <taxon>Bacteroidaceae</taxon>
        <taxon>Bacteroides</taxon>
    </lineage>
</organism>
<dbReference type="AlphaFoldDB" id="A0A412T7A0"/>
<dbReference type="GO" id="GO:0006310">
    <property type="term" value="P:DNA recombination"/>
    <property type="evidence" value="ECO:0007669"/>
    <property type="project" value="InterPro"/>
</dbReference>
<dbReference type="InterPro" id="IPR011010">
    <property type="entry name" value="DNA_brk_join_enz"/>
</dbReference>
<comment type="caution">
    <text evidence="3">The sequence shown here is derived from an EMBL/GenBank/DDBJ whole genome shotgun (WGS) entry which is preliminary data.</text>
</comment>